<evidence type="ECO:0008006" key="4">
    <source>
        <dbReference type="Google" id="ProtNLM"/>
    </source>
</evidence>
<feature type="transmembrane region" description="Helical" evidence="1">
    <location>
        <begin position="7"/>
        <end position="30"/>
    </location>
</feature>
<gene>
    <name evidence="2" type="ORF">OK345_01045</name>
</gene>
<accession>A0ABT3JRJ9</accession>
<reference evidence="2 3" key="1">
    <citation type="submission" date="2022-10" db="EMBL/GenBank/DDBJ databases">
        <title>Xanthomonas sp. H13-6.</title>
        <authorList>
            <person name="Liu X."/>
            <person name="Deng Z."/>
            <person name="Jiang Y."/>
            <person name="Yu T."/>
            <person name="Ai J."/>
        </authorList>
    </citation>
    <scope>NUCLEOTIDE SEQUENCE [LARGE SCALE GENOMIC DNA]</scope>
    <source>
        <strain evidence="2 3">H13-6</strain>
    </source>
</reference>
<organism evidence="2 3">
    <name type="scientific">Xanthomonas chitinilytica</name>
    <dbReference type="NCBI Taxonomy" id="2989819"/>
    <lineage>
        <taxon>Bacteria</taxon>
        <taxon>Pseudomonadati</taxon>
        <taxon>Pseudomonadota</taxon>
        <taxon>Gammaproteobacteria</taxon>
        <taxon>Lysobacterales</taxon>
        <taxon>Lysobacteraceae</taxon>
        <taxon>Xanthomonas</taxon>
    </lineage>
</organism>
<keyword evidence="1" id="KW-0812">Transmembrane</keyword>
<evidence type="ECO:0000313" key="2">
    <source>
        <dbReference type="EMBL" id="MCW4471096.1"/>
    </source>
</evidence>
<comment type="caution">
    <text evidence="2">The sequence shown here is derived from an EMBL/GenBank/DDBJ whole genome shotgun (WGS) entry which is preliminary data.</text>
</comment>
<name>A0ABT3JRJ9_9XANT</name>
<feature type="transmembrane region" description="Helical" evidence="1">
    <location>
        <begin position="36"/>
        <end position="58"/>
    </location>
</feature>
<dbReference type="Proteomes" id="UP001209922">
    <property type="component" value="Unassembled WGS sequence"/>
</dbReference>
<dbReference type="EMBL" id="JAPCHY010000001">
    <property type="protein sequence ID" value="MCW4471096.1"/>
    <property type="molecule type" value="Genomic_DNA"/>
</dbReference>
<sequence>MKTLIAVVAWCILFVLCWPLAVLALLLWPVAWLLSLPFRLVGITFSALFALLQAILMLPARLLGWRPRYGAAAA</sequence>
<proteinExistence type="predicted"/>
<keyword evidence="3" id="KW-1185">Reference proteome</keyword>
<protein>
    <recommendedName>
        <fullName evidence="4">DUF4175 domain-containing protein</fullName>
    </recommendedName>
</protein>
<evidence type="ECO:0000256" key="1">
    <source>
        <dbReference type="SAM" id="Phobius"/>
    </source>
</evidence>
<dbReference type="RefSeq" id="WP_265126044.1">
    <property type="nucleotide sequence ID" value="NZ_JAPCHY010000001.1"/>
</dbReference>
<keyword evidence="1" id="KW-0472">Membrane</keyword>
<evidence type="ECO:0000313" key="3">
    <source>
        <dbReference type="Proteomes" id="UP001209922"/>
    </source>
</evidence>
<keyword evidence="1" id="KW-1133">Transmembrane helix</keyword>